<protein>
    <recommendedName>
        <fullName evidence="3">PepSY domain-containing protein</fullName>
    </recommendedName>
</protein>
<dbReference type="InterPro" id="IPR025711">
    <property type="entry name" value="PepSY"/>
</dbReference>
<feature type="region of interest" description="Disordered" evidence="1">
    <location>
        <begin position="27"/>
        <end position="88"/>
    </location>
</feature>
<organism evidence="4 5">
    <name type="scientific">Alkalibacterium iburiense</name>
    <dbReference type="NCBI Taxonomy" id="290589"/>
    <lineage>
        <taxon>Bacteria</taxon>
        <taxon>Bacillati</taxon>
        <taxon>Bacillota</taxon>
        <taxon>Bacilli</taxon>
        <taxon>Lactobacillales</taxon>
        <taxon>Carnobacteriaceae</taxon>
        <taxon>Alkalibacterium</taxon>
    </lineage>
</organism>
<feature type="signal peptide" evidence="2">
    <location>
        <begin position="1"/>
        <end position="21"/>
    </location>
</feature>
<proteinExistence type="predicted"/>
<dbReference type="Proteomes" id="UP001501166">
    <property type="component" value="Unassembled WGS sequence"/>
</dbReference>
<dbReference type="PROSITE" id="PS51257">
    <property type="entry name" value="PROKAR_LIPOPROTEIN"/>
    <property type="match status" value="1"/>
</dbReference>
<evidence type="ECO:0000256" key="2">
    <source>
        <dbReference type="SAM" id="SignalP"/>
    </source>
</evidence>
<keyword evidence="5" id="KW-1185">Reference proteome</keyword>
<evidence type="ECO:0000313" key="5">
    <source>
        <dbReference type="Proteomes" id="UP001501166"/>
    </source>
</evidence>
<dbReference type="EMBL" id="BAAACW010000164">
    <property type="protein sequence ID" value="GAA0371542.1"/>
    <property type="molecule type" value="Genomic_DNA"/>
</dbReference>
<keyword evidence="2" id="KW-0732">Signal</keyword>
<evidence type="ECO:0000256" key="1">
    <source>
        <dbReference type="SAM" id="MobiDB-lite"/>
    </source>
</evidence>
<evidence type="ECO:0000313" key="4">
    <source>
        <dbReference type="EMBL" id="GAA0371542.1"/>
    </source>
</evidence>
<comment type="caution">
    <text evidence="4">The sequence shown here is derived from an EMBL/GenBank/DDBJ whole genome shotgun (WGS) entry which is preliminary data.</text>
</comment>
<feature type="domain" description="PepSY" evidence="3">
    <location>
        <begin position="93"/>
        <end position="149"/>
    </location>
</feature>
<sequence length="223" mass="24270">MMNNKAIKLGVLSVSAGLLLAACDTSNNEDLQDTIPEDETGQVEDTPTDEGTTDDTTTDDGTTDDTTTDDGTTDDTATDTQGQGLESMTFEVTLDDAISTFYDTFGSEDINIESIQLNRDDGRFLYEFEGWDNQSEYELDIDAETGDIVQQEQDEDSDTDGDVLELDSIITPEEAMTTALEASGSGYVQEWDLEVEDGVTVFDIDVEDGDDQKVDALTGELVQ</sequence>
<name>A0ABN0XS68_9LACT</name>
<gene>
    <name evidence="4" type="ORF">GCM10008932_23580</name>
</gene>
<accession>A0ABN0XS68</accession>
<feature type="compositionally biased region" description="Acidic residues" evidence="1">
    <location>
        <begin position="30"/>
        <end position="77"/>
    </location>
</feature>
<evidence type="ECO:0000259" key="3">
    <source>
        <dbReference type="Pfam" id="PF03413"/>
    </source>
</evidence>
<reference evidence="4 5" key="1">
    <citation type="journal article" date="2019" name="Int. J. Syst. Evol. Microbiol.">
        <title>The Global Catalogue of Microorganisms (GCM) 10K type strain sequencing project: providing services to taxonomists for standard genome sequencing and annotation.</title>
        <authorList>
            <consortium name="The Broad Institute Genomics Platform"/>
            <consortium name="The Broad Institute Genome Sequencing Center for Infectious Disease"/>
            <person name="Wu L."/>
            <person name="Ma J."/>
        </authorList>
    </citation>
    <scope>NUCLEOTIDE SEQUENCE [LARGE SCALE GENOMIC DNA]</scope>
    <source>
        <strain evidence="4 5">JCM 12662</strain>
    </source>
</reference>
<dbReference type="RefSeq" id="WP_343756877.1">
    <property type="nucleotide sequence ID" value="NZ_BAAACW010000164.1"/>
</dbReference>
<dbReference type="Pfam" id="PF03413">
    <property type="entry name" value="PepSY"/>
    <property type="match status" value="2"/>
</dbReference>
<dbReference type="Gene3D" id="3.10.450.40">
    <property type="match status" value="2"/>
</dbReference>
<feature type="domain" description="PepSY" evidence="3">
    <location>
        <begin position="170"/>
        <end position="221"/>
    </location>
</feature>
<feature type="chain" id="PRO_5045986334" description="PepSY domain-containing protein" evidence="2">
    <location>
        <begin position="22"/>
        <end position="223"/>
    </location>
</feature>